<protein>
    <submittedName>
        <fullName evidence="2">Uncharacterized protein</fullName>
    </submittedName>
</protein>
<dbReference type="Proteomes" id="UP001586593">
    <property type="component" value="Unassembled WGS sequence"/>
</dbReference>
<evidence type="ECO:0000313" key="2">
    <source>
        <dbReference type="EMBL" id="KAL1835589.1"/>
    </source>
</evidence>
<reference evidence="2 3" key="1">
    <citation type="journal article" date="2024" name="Commun. Biol.">
        <title>Comparative genomic analysis of thermophilic fungi reveals convergent evolutionary adaptations and gene losses.</title>
        <authorList>
            <person name="Steindorff A.S."/>
            <person name="Aguilar-Pontes M.V."/>
            <person name="Robinson A.J."/>
            <person name="Andreopoulos B."/>
            <person name="LaButti K."/>
            <person name="Kuo A."/>
            <person name="Mondo S."/>
            <person name="Riley R."/>
            <person name="Otillar R."/>
            <person name="Haridas S."/>
            <person name="Lipzen A."/>
            <person name="Grimwood J."/>
            <person name="Schmutz J."/>
            <person name="Clum A."/>
            <person name="Reid I.D."/>
            <person name="Moisan M.C."/>
            <person name="Butler G."/>
            <person name="Nguyen T.T.M."/>
            <person name="Dewar K."/>
            <person name="Conant G."/>
            <person name="Drula E."/>
            <person name="Henrissat B."/>
            <person name="Hansel C."/>
            <person name="Singer S."/>
            <person name="Hutchinson M.I."/>
            <person name="de Vries R.P."/>
            <person name="Natvig D.O."/>
            <person name="Powell A.J."/>
            <person name="Tsang A."/>
            <person name="Grigoriev I.V."/>
        </authorList>
    </citation>
    <scope>NUCLEOTIDE SEQUENCE [LARGE SCALE GENOMIC DNA]</scope>
    <source>
        <strain evidence="2 3">ATCC 24622</strain>
    </source>
</reference>
<keyword evidence="3" id="KW-1185">Reference proteome</keyword>
<organism evidence="2 3">
    <name type="scientific">Phialemonium thermophilum</name>
    <dbReference type="NCBI Taxonomy" id="223376"/>
    <lineage>
        <taxon>Eukaryota</taxon>
        <taxon>Fungi</taxon>
        <taxon>Dikarya</taxon>
        <taxon>Ascomycota</taxon>
        <taxon>Pezizomycotina</taxon>
        <taxon>Sordariomycetes</taxon>
        <taxon>Sordariomycetidae</taxon>
        <taxon>Cephalothecales</taxon>
        <taxon>Cephalothecaceae</taxon>
        <taxon>Phialemonium</taxon>
    </lineage>
</organism>
<gene>
    <name evidence="2" type="ORF">VTK73DRAFT_5515</name>
</gene>
<sequence>MRKKRDMPRRRAGDEGASTMGETREGTGHEEVLLDLLPGFENMLTRGVSSEGLLRCAIFGAGSSGVELGKDEAHAMANEGAT</sequence>
<dbReference type="EMBL" id="JAZHXJ010003074">
    <property type="protein sequence ID" value="KAL1835589.1"/>
    <property type="molecule type" value="Genomic_DNA"/>
</dbReference>
<name>A0ABR3V1F3_9PEZI</name>
<evidence type="ECO:0000256" key="1">
    <source>
        <dbReference type="SAM" id="MobiDB-lite"/>
    </source>
</evidence>
<accession>A0ABR3V1F3</accession>
<comment type="caution">
    <text evidence="2">The sequence shown here is derived from an EMBL/GenBank/DDBJ whole genome shotgun (WGS) entry which is preliminary data.</text>
</comment>
<feature type="region of interest" description="Disordered" evidence="1">
    <location>
        <begin position="1"/>
        <end position="29"/>
    </location>
</feature>
<proteinExistence type="predicted"/>
<evidence type="ECO:0000313" key="3">
    <source>
        <dbReference type="Proteomes" id="UP001586593"/>
    </source>
</evidence>